<dbReference type="AlphaFoldDB" id="A0A484NFU5"/>
<protein>
    <submittedName>
        <fullName evidence="2">Uncharacterized protein</fullName>
    </submittedName>
</protein>
<feature type="region of interest" description="Disordered" evidence="1">
    <location>
        <begin position="170"/>
        <end position="189"/>
    </location>
</feature>
<evidence type="ECO:0000313" key="2">
    <source>
        <dbReference type="EMBL" id="VFQ99306.1"/>
    </source>
</evidence>
<feature type="compositionally biased region" description="Acidic residues" evidence="1">
    <location>
        <begin position="1"/>
        <end position="11"/>
    </location>
</feature>
<dbReference type="Proteomes" id="UP000595140">
    <property type="component" value="Unassembled WGS sequence"/>
</dbReference>
<feature type="region of interest" description="Disordered" evidence="1">
    <location>
        <begin position="1"/>
        <end position="52"/>
    </location>
</feature>
<proteinExistence type="predicted"/>
<evidence type="ECO:0000313" key="3">
    <source>
        <dbReference type="Proteomes" id="UP000595140"/>
    </source>
</evidence>
<organism evidence="2 3">
    <name type="scientific">Cuscuta campestris</name>
    <dbReference type="NCBI Taxonomy" id="132261"/>
    <lineage>
        <taxon>Eukaryota</taxon>
        <taxon>Viridiplantae</taxon>
        <taxon>Streptophyta</taxon>
        <taxon>Embryophyta</taxon>
        <taxon>Tracheophyta</taxon>
        <taxon>Spermatophyta</taxon>
        <taxon>Magnoliopsida</taxon>
        <taxon>eudicotyledons</taxon>
        <taxon>Gunneridae</taxon>
        <taxon>Pentapetalae</taxon>
        <taxon>asterids</taxon>
        <taxon>lamiids</taxon>
        <taxon>Solanales</taxon>
        <taxon>Convolvulaceae</taxon>
        <taxon>Cuscuteae</taxon>
        <taxon>Cuscuta</taxon>
        <taxon>Cuscuta subgen. Grammica</taxon>
        <taxon>Cuscuta sect. Cleistogrammica</taxon>
    </lineage>
</organism>
<evidence type="ECO:0000256" key="1">
    <source>
        <dbReference type="SAM" id="MobiDB-lite"/>
    </source>
</evidence>
<gene>
    <name evidence="2" type="ORF">CCAM_LOCUS41082</name>
</gene>
<reference evidence="2 3" key="1">
    <citation type="submission" date="2018-04" db="EMBL/GenBank/DDBJ databases">
        <authorList>
            <person name="Vogel A."/>
        </authorList>
    </citation>
    <scope>NUCLEOTIDE SEQUENCE [LARGE SCALE GENOMIC DNA]</scope>
</reference>
<name>A0A484NFU5_9ASTE</name>
<accession>A0A484NFU5</accession>
<feature type="compositionally biased region" description="Basic and acidic residues" evidence="1">
    <location>
        <begin position="19"/>
        <end position="32"/>
    </location>
</feature>
<dbReference type="EMBL" id="OOIL02006652">
    <property type="protein sequence ID" value="VFQ99306.1"/>
    <property type="molecule type" value="Genomic_DNA"/>
</dbReference>
<sequence length="207" mass="23495">MSFDPTLEESVAEPVNQPAEEKKKEEQEDKEPFLSQHPNGDLPPKKVTIPFPSRVKKSKDEKAFKKFLDIMGQVEVKLPLVDVLTEMPKYAKFLKDLVTNKRDWEEVPVINLNASCSALLLQQMPEKCKDPGPTEFCHSVKILKDKGSVETLLGLEEILKVEEIEPSKCEDVQEVEAKNDHSKGSDSLELKPLPKYLEYAFLDDEGK</sequence>
<dbReference type="OrthoDB" id="1748955at2759"/>
<keyword evidence="3" id="KW-1185">Reference proteome</keyword>